<dbReference type="GO" id="GO:0016020">
    <property type="term" value="C:membrane"/>
    <property type="evidence" value="ECO:0007669"/>
    <property type="project" value="UniProtKB-SubCell"/>
</dbReference>
<evidence type="ECO:0000256" key="4">
    <source>
        <dbReference type="ARBA" id="ARBA00023136"/>
    </source>
</evidence>
<feature type="transmembrane region" description="Helical" evidence="6">
    <location>
        <begin position="139"/>
        <end position="157"/>
    </location>
</feature>
<keyword evidence="2 6" id="KW-0812">Transmembrane</keyword>
<dbReference type="OrthoDB" id="5954308at2759"/>
<evidence type="ECO:0000256" key="2">
    <source>
        <dbReference type="ARBA" id="ARBA00022692"/>
    </source>
</evidence>
<evidence type="ECO:0000256" key="1">
    <source>
        <dbReference type="ARBA" id="ARBA00004141"/>
    </source>
</evidence>
<keyword evidence="3 6" id="KW-1133">Transmembrane helix</keyword>
<comment type="similarity">
    <text evidence="5">Belongs to the anthrone oxygenase family.</text>
</comment>
<proteinExistence type="inferred from homology"/>
<comment type="caution">
    <text evidence="7">The sequence shown here is derived from an EMBL/GenBank/DDBJ whole genome shotgun (WGS) entry which is preliminary data.</text>
</comment>
<dbReference type="Proteomes" id="UP000557566">
    <property type="component" value="Unassembled WGS sequence"/>
</dbReference>
<reference evidence="7 8" key="1">
    <citation type="journal article" date="2020" name="Genome Biol. Evol.">
        <title>A new high-quality draft genome assembly of the Chinese cordyceps Ophiocordyceps sinensis.</title>
        <authorList>
            <person name="Shu R."/>
            <person name="Zhang J."/>
            <person name="Meng Q."/>
            <person name="Zhang H."/>
            <person name="Zhou G."/>
            <person name="Li M."/>
            <person name="Wu P."/>
            <person name="Zhao Y."/>
            <person name="Chen C."/>
            <person name="Qin Q."/>
        </authorList>
    </citation>
    <scope>NUCLEOTIDE SEQUENCE [LARGE SCALE GENOMIC DNA]</scope>
    <source>
        <strain evidence="7 8">IOZ07</strain>
    </source>
</reference>
<evidence type="ECO:0008006" key="9">
    <source>
        <dbReference type="Google" id="ProtNLM"/>
    </source>
</evidence>
<feature type="transmembrane region" description="Helical" evidence="6">
    <location>
        <begin position="83"/>
        <end position="104"/>
    </location>
</feature>
<protein>
    <recommendedName>
        <fullName evidence="9">Noranthrone monooxygenase</fullName>
    </recommendedName>
</protein>
<organism evidence="7 8">
    <name type="scientific">Ophiocordyceps sinensis</name>
    <dbReference type="NCBI Taxonomy" id="72228"/>
    <lineage>
        <taxon>Eukaryota</taxon>
        <taxon>Fungi</taxon>
        <taxon>Dikarya</taxon>
        <taxon>Ascomycota</taxon>
        <taxon>Pezizomycotina</taxon>
        <taxon>Sordariomycetes</taxon>
        <taxon>Hypocreomycetidae</taxon>
        <taxon>Hypocreales</taxon>
        <taxon>Ophiocordycipitaceae</taxon>
        <taxon>Ophiocordyceps</taxon>
    </lineage>
</organism>
<dbReference type="PANTHER" id="PTHR35042">
    <property type="entry name" value="ANTHRONE OXYGENASE ENCC"/>
    <property type="match status" value="1"/>
</dbReference>
<evidence type="ECO:0000313" key="8">
    <source>
        <dbReference type="Proteomes" id="UP000557566"/>
    </source>
</evidence>
<dbReference type="EMBL" id="JAAVMX010000005">
    <property type="protein sequence ID" value="KAF4507542.1"/>
    <property type="molecule type" value="Genomic_DNA"/>
</dbReference>
<evidence type="ECO:0000313" key="7">
    <source>
        <dbReference type="EMBL" id="KAF4507542.1"/>
    </source>
</evidence>
<keyword evidence="4 6" id="KW-0472">Membrane</keyword>
<sequence>MQFSGAPLIAVATGIVGSAWVSGALVSFSVVSVPAAKAVPQTTAQVWSELYARGSNMMPKVASVVALSYAYVAYSVSARGGSWAGFAAASASVLSIIPFTLTCMSSTNAALHKAAASASDAPHAASVPDLIDTWSRMNLARGLLPLVGTILGFSAFLNNA</sequence>
<comment type="subcellular location">
    <subcellularLocation>
        <location evidence="1">Membrane</location>
        <topology evidence="1">Multi-pass membrane protein</topology>
    </subcellularLocation>
</comment>
<dbReference type="Pfam" id="PF08592">
    <property type="entry name" value="Anthrone_oxy"/>
    <property type="match status" value="1"/>
</dbReference>
<feature type="transmembrane region" description="Helical" evidence="6">
    <location>
        <begin position="57"/>
        <end position="77"/>
    </location>
</feature>
<evidence type="ECO:0000256" key="3">
    <source>
        <dbReference type="ARBA" id="ARBA00022989"/>
    </source>
</evidence>
<dbReference type="InterPro" id="IPR013901">
    <property type="entry name" value="Anthrone_oxy"/>
</dbReference>
<evidence type="ECO:0000256" key="5">
    <source>
        <dbReference type="ARBA" id="ARBA00034313"/>
    </source>
</evidence>
<name>A0A8H4LYZ7_9HYPO</name>
<feature type="transmembrane region" description="Helical" evidence="6">
    <location>
        <begin position="6"/>
        <end position="36"/>
    </location>
</feature>
<evidence type="ECO:0000256" key="6">
    <source>
        <dbReference type="SAM" id="Phobius"/>
    </source>
</evidence>
<accession>A0A8H4LYZ7</accession>
<dbReference type="AlphaFoldDB" id="A0A8H4LYZ7"/>
<dbReference type="PANTHER" id="PTHR35042:SF1">
    <property type="entry name" value="DUF1772-DOMAIN-CONTAINING PROTEIN"/>
    <property type="match status" value="1"/>
</dbReference>
<gene>
    <name evidence="7" type="ORF">G6O67_004032</name>
</gene>
<keyword evidence="8" id="KW-1185">Reference proteome</keyword>